<dbReference type="Gene3D" id="3.40.50.2000">
    <property type="entry name" value="Glycogen Phosphorylase B"/>
    <property type="match status" value="2"/>
</dbReference>
<dbReference type="EC" id="2.4.1.11" evidence="7"/>
<evidence type="ECO:0000256" key="1">
    <source>
        <dbReference type="ARBA" id="ARBA00004964"/>
    </source>
</evidence>
<keyword evidence="10" id="KW-1185">Reference proteome</keyword>
<name>A0A4V3X9Y1_9APHY</name>
<comment type="function">
    <text evidence="7">Transfers the glycosyl residue from UDP-Glc to the non-reducing end of alpha-1,4-glucan.</text>
</comment>
<dbReference type="PANTHER" id="PTHR10176">
    <property type="entry name" value="GLYCOGEN SYNTHASE"/>
    <property type="match status" value="1"/>
</dbReference>
<sequence>MSQSDVKRDVRNSLLFECAWEVANKVGGIYTVIKTKVPVTVSEYGDRYCLIGPLSYKTAPMEVEAQEPTDPHLASTLDALRSAGVKCLQYSRLDEWKGDLWNLAGIPTPPNDHETNETIVFGYIVAWFLGEYVARQLSVAVVAHFHEWQAGLAIPLCRKRHIDVTTVFTTHATLLGRYLCAGSVDFYNNLQYFDVDHEAGKRGIYHRYCIERSAAHCADVFTTVSHITAYESEHLLKRKPDGVLPNGLNVVKFQAMHEFQNLHAAAKAKIHEFARGHFYGHYDFDLENTLYMFTAGRYEYRNKGVDMFIESLARLNFRLKKSGSKTTVVAFIIMPAATHSYTIDALKGQAVTKQLRDTVTEIQNKIGARLFDHAMRSNGEHGTLPTPEDLLSDEDKVLLKRRIFALKRNALPPVTTHNMAEDAADPILNQIRRVQLFNASSDRVKVVFHPDFLNSNNPILGMDYEEFVRGCHLGVFPSYYEPWGYTPAECTVMGIPSITTNLSGFGCFMQDLIERPQDEGCYIVDRRSQSVEDSVSQLTDNMFAFVTKTRRQRINQRNRVERLSPLLDWKNLGIEYSKARQLALRRAYPDAFYGAEGEEEEFDFSSGMERMMPNSVPASPRFKMSGIATPGDIGTLTEEMQSLGTSDYRGYGWPATADDEEEGYPFPLVMKVRSRANSVMSGASTPGGGKSNSLSEGDLRKADAALSYVHNVQGDGLNWLEVQWATWYLWIGNPILATGLMSFLLHEIVYFGRAIPWIIVDAIPYFRKWKLQPNKIPTAAEQWACTKQVLFSHFTVELPVIWLFHPMAEMFGMSTWQVPFPSWQAILPQVAFFFVFEDMFHFFAHQALHWGPLYKHIHKIHHQYPAPFGLAAEYAHPAEVFILGTGTILGPILYTMFRRDLHIFTMYIWITLRLFQAVDAHSGYDFPWSLQHILPFWSGAEHHDFHHMAFVNNFSTSFRWCDRIAGTDHKYRAYRARLDAAKKAGLSAEEYAKMEEKLNAEAEREGVEAEKIAENVTWGKTKDQ</sequence>
<dbReference type="UniPathway" id="UPA00164"/>
<dbReference type="GO" id="GO:0004373">
    <property type="term" value="F:alpha-1,4-glucan glucosyltransferase (UDP-glucose donor) activity"/>
    <property type="evidence" value="ECO:0007669"/>
    <property type="project" value="UniProtKB-EC"/>
</dbReference>
<dbReference type="Pfam" id="PF04116">
    <property type="entry name" value="FA_hydroxylase"/>
    <property type="match status" value="1"/>
</dbReference>
<reference evidence="9 10" key="1">
    <citation type="submission" date="2019-02" db="EMBL/GenBank/DDBJ databases">
        <title>Genome sequencing of the rare red list fungi Phlebia centrifuga.</title>
        <authorList>
            <person name="Buettner E."/>
            <person name="Kellner H."/>
        </authorList>
    </citation>
    <scope>NUCLEOTIDE SEQUENCE [LARGE SCALE GENOMIC DNA]</scope>
    <source>
        <strain evidence="9 10">DSM 108282</strain>
    </source>
</reference>
<keyword evidence="4 7" id="KW-0808">Transferase</keyword>
<comment type="caution">
    <text evidence="9">The sequence shown here is derived from an EMBL/GenBank/DDBJ whole genome shotgun (WGS) entry which is preliminary data.</text>
</comment>
<comment type="pathway">
    <text evidence="1 7">Glycan biosynthesis; glycogen biosynthesis.</text>
</comment>
<dbReference type="AlphaFoldDB" id="A0A4V3X9Y1"/>
<evidence type="ECO:0000256" key="3">
    <source>
        <dbReference type="ARBA" id="ARBA00022676"/>
    </source>
</evidence>
<evidence type="ECO:0000256" key="6">
    <source>
        <dbReference type="ARBA" id="ARBA00047345"/>
    </source>
</evidence>
<dbReference type="GO" id="GO:0005506">
    <property type="term" value="F:iron ion binding"/>
    <property type="evidence" value="ECO:0007669"/>
    <property type="project" value="InterPro"/>
</dbReference>
<evidence type="ECO:0000259" key="8">
    <source>
        <dbReference type="Pfam" id="PF04116"/>
    </source>
</evidence>
<evidence type="ECO:0000256" key="4">
    <source>
        <dbReference type="ARBA" id="ARBA00022679"/>
    </source>
</evidence>
<dbReference type="GO" id="GO:0005737">
    <property type="term" value="C:cytoplasm"/>
    <property type="evidence" value="ECO:0007669"/>
    <property type="project" value="TreeGrafter"/>
</dbReference>
<dbReference type="Pfam" id="PF05693">
    <property type="entry name" value="Glycogen_syn"/>
    <property type="match status" value="1"/>
</dbReference>
<comment type="similarity">
    <text evidence="2 7">Belongs to the glycosyltransferase 3 family.</text>
</comment>
<keyword evidence="5 7" id="KW-0320">Glycogen biosynthesis</keyword>
<evidence type="ECO:0000313" key="9">
    <source>
        <dbReference type="EMBL" id="THG95942.1"/>
    </source>
</evidence>
<dbReference type="GO" id="GO:0008610">
    <property type="term" value="P:lipid biosynthetic process"/>
    <property type="evidence" value="ECO:0007669"/>
    <property type="project" value="InterPro"/>
</dbReference>
<accession>A0A4V3X9Y1</accession>
<organism evidence="9 10">
    <name type="scientific">Hermanssonia centrifuga</name>
    <dbReference type="NCBI Taxonomy" id="98765"/>
    <lineage>
        <taxon>Eukaryota</taxon>
        <taxon>Fungi</taxon>
        <taxon>Dikarya</taxon>
        <taxon>Basidiomycota</taxon>
        <taxon>Agaricomycotina</taxon>
        <taxon>Agaricomycetes</taxon>
        <taxon>Polyporales</taxon>
        <taxon>Meruliaceae</taxon>
        <taxon>Hermanssonia</taxon>
    </lineage>
</organism>
<dbReference type="Gene3D" id="6.10.260.10">
    <property type="match status" value="1"/>
</dbReference>
<feature type="domain" description="Fatty acid hydroxylase" evidence="8">
    <location>
        <begin position="831"/>
        <end position="967"/>
    </location>
</feature>
<proteinExistence type="inferred from homology"/>
<dbReference type="InterPro" id="IPR008631">
    <property type="entry name" value="Glycogen_synth"/>
</dbReference>
<gene>
    <name evidence="9" type="ORF">EW026_g5796</name>
</gene>
<comment type="catalytic activity">
    <reaction evidence="6">
        <text>[(1-&gt;4)-alpha-D-glucosyl](n) + UDP-alpha-D-glucose = [(1-&gt;4)-alpha-D-glucosyl](n+1) + UDP + H(+)</text>
        <dbReference type="Rhea" id="RHEA:18549"/>
        <dbReference type="Rhea" id="RHEA-COMP:9584"/>
        <dbReference type="Rhea" id="RHEA-COMP:9587"/>
        <dbReference type="ChEBI" id="CHEBI:15378"/>
        <dbReference type="ChEBI" id="CHEBI:15444"/>
        <dbReference type="ChEBI" id="CHEBI:58223"/>
        <dbReference type="ChEBI" id="CHEBI:58885"/>
        <dbReference type="EC" id="2.4.1.11"/>
    </reaction>
    <physiologicalReaction direction="left-to-right" evidence="6">
        <dbReference type="Rhea" id="RHEA:18550"/>
    </physiologicalReaction>
</comment>
<keyword evidence="3 7" id="KW-0328">Glycosyltransferase</keyword>
<dbReference type="GO" id="GO:0016491">
    <property type="term" value="F:oxidoreductase activity"/>
    <property type="evidence" value="ECO:0007669"/>
    <property type="project" value="InterPro"/>
</dbReference>
<dbReference type="SUPFAM" id="SSF53756">
    <property type="entry name" value="UDP-Glycosyltransferase/glycogen phosphorylase"/>
    <property type="match status" value="2"/>
</dbReference>
<dbReference type="PANTHER" id="PTHR10176:SF3">
    <property type="entry name" value="GLYCOGEN [STARCH] SYNTHASE"/>
    <property type="match status" value="1"/>
</dbReference>
<evidence type="ECO:0000313" key="10">
    <source>
        <dbReference type="Proteomes" id="UP000309038"/>
    </source>
</evidence>
<evidence type="ECO:0000256" key="2">
    <source>
        <dbReference type="ARBA" id="ARBA00010686"/>
    </source>
</evidence>
<evidence type="ECO:0000256" key="7">
    <source>
        <dbReference type="RuleBase" id="RU363104"/>
    </source>
</evidence>
<protein>
    <recommendedName>
        <fullName evidence="7">Glycogen [starch] synthase</fullName>
        <ecNumber evidence="7">2.4.1.11</ecNumber>
    </recommendedName>
</protein>
<dbReference type="EMBL" id="SGPJ01000276">
    <property type="protein sequence ID" value="THG95942.1"/>
    <property type="molecule type" value="Genomic_DNA"/>
</dbReference>
<dbReference type="Proteomes" id="UP000309038">
    <property type="component" value="Unassembled WGS sequence"/>
</dbReference>
<dbReference type="GO" id="GO:0005978">
    <property type="term" value="P:glycogen biosynthetic process"/>
    <property type="evidence" value="ECO:0007669"/>
    <property type="project" value="UniProtKB-UniPathway"/>
</dbReference>
<dbReference type="FunFam" id="3.40.50.2000:FF:000014">
    <property type="entry name" value="Glycogen [starch] synthase"/>
    <property type="match status" value="1"/>
</dbReference>
<dbReference type="InterPro" id="IPR006694">
    <property type="entry name" value="Fatty_acid_hydroxylase"/>
</dbReference>
<evidence type="ECO:0000256" key="5">
    <source>
        <dbReference type="ARBA" id="ARBA00023056"/>
    </source>
</evidence>